<comment type="caution">
    <text evidence="3">The sequence shown here is derived from an EMBL/GenBank/DDBJ whole genome shotgun (WGS) entry which is preliminary data.</text>
</comment>
<gene>
    <name evidence="3" type="ORF">ZIOFF_052652</name>
</gene>
<name>A0A8J5KSM9_ZINOF</name>
<dbReference type="Pfam" id="PF03647">
    <property type="entry name" value="Tmemb_14"/>
    <property type="match status" value="1"/>
</dbReference>
<dbReference type="PANTHER" id="PTHR12668:SF37">
    <property type="entry name" value="PROTEIN FATTY ACID EXPORT 2, CHLOROPLASTIC"/>
    <property type="match status" value="1"/>
</dbReference>
<dbReference type="GO" id="GO:0015245">
    <property type="term" value="F:fatty acid transmembrane transporter activity"/>
    <property type="evidence" value="ECO:0007669"/>
    <property type="project" value="TreeGrafter"/>
</dbReference>
<protein>
    <submittedName>
        <fullName evidence="3">Uncharacterized protein</fullName>
    </submittedName>
</protein>
<feature type="transmembrane region" description="Helical" evidence="2">
    <location>
        <begin position="158"/>
        <end position="176"/>
    </location>
</feature>
<keyword evidence="2" id="KW-0472">Membrane</keyword>
<evidence type="ECO:0000313" key="3">
    <source>
        <dbReference type="EMBL" id="KAG6491314.1"/>
    </source>
</evidence>
<feature type="compositionally biased region" description="Gly residues" evidence="1">
    <location>
        <begin position="95"/>
        <end position="107"/>
    </location>
</feature>
<feature type="transmembrane region" description="Helical" evidence="2">
    <location>
        <begin position="134"/>
        <end position="151"/>
    </location>
</feature>
<evidence type="ECO:0000313" key="4">
    <source>
        <dbReference type="Proteomes" id="UP000734854"/>
    </source>
</evidence>
<feature type="transmembrane region" description="Helical" evidence="2">
    <location>
        <begin position="211"/>
        <end position="230"/>
    </location>
</feature>
<feature type="region of interest" description="Disordered" evidence="1">
    <location>
        <begin position="80"/>
        <end position="125"/>
    </location>
</feature>
<dbReference type="InterPro" id="IPR005349">
    <property type="entry name" value="TMEM14"/>
</dbReference>
<proteinExistence type="predicted"/>
<keyword evidence="4" id="KW-1185">Reference proteome</keyword>
<accession>A0A8J5KSM9</accession>
<keyword evidence="2" id="KW-0812">Transmembrane</keyword>
<dbReference type="GO" id="GO:0009706">
    <property type="term" value="C:chloroplast inner membrane"/>
    <property type="evidence" value="ECO:0007669"/>
    <property type="project" value="TreeGrafter"/>
</dbReference>
<keyword evidence="2" id="KW-1133">Transmembrane helix</keyword>
<feature type="transmembrane region" description="Helical" evidence="2">
    <location>
        <begin position="182"/>
        <end position="199"/>
    </location>
</feature>
<evidence type="ECO:0000256" key="2">
    <source>
        <dbReference type="SAM" id="Phobius"/>
    </source>
</evidence>
<reference evidence="3 4" key="1">
    <citation type="submission" date="2020-08" db="EMBL/GenBank/DDBJ databases">
        <title>Plant Genome Project.</title>
        <authorList>
            <person name="Zhang R.-G."/>
        </authorList>
    </citation>
    <scope>NUCLEOTIDE SEQUENCE [LARGE SCALE GENOMIC DNA]</scope>
    <source>
        <tissue evidence="3">Rhizome</tissue>
    </source>
</reference>
<organism evidence="3 4">
    <name type="scientific">Zingiber officinale</name>
    <name type="common">Ginger</name>
    <name type="synonym">Amomum zingiber</name>
    <dbReference type="NCBI Taxonomy" id="94328"/>
    <lineage>
        <taxon>Eukaryota</taxon>
        <taxon>Viridiplantae</taxon>
        <taxon>Streptophyta</taxon>
        <taxon>Embryophyta</taxon>
        <taxon>Tracheophyta</taxon>
        <taxon>Spermatophyta</taxon>
        <taxon>Magnoliopsida</taxon>
        <taxon>Liliopsida</taxon>
        <taxon>Zingiberales</taxon>
        <taxon>Zingiberaceae</taxon>
        <taxon>Zingiber</taxon>
    </lineage>
</organism>
<dbReference type="EMBL" id="JACMSC010000014">
    <property type="protein sequence ID" value="KAG6491314.1"/>
    <property type="molecule type" value="Genomic_DNA"/>
</dbReference>
<evidence type="ECO:0000256" key="1">
    <source>
        <dbReference type="SAM" id="MobiDB-lite"/>
    </source>
</evidence>
<dbReference type="Proteomes" id="UP000734854">
    <property type="component" value="Unassembled WGS sequence"/>
</dbReference>
<sequence>MAAITALAVLPASSQSSLFLRRLPFALSAKASCYPSPRACSASRSAAIFSPIPRSSIPRPWTRLAAAEPDEAKIEVEVEIDGGGGADGSDRGSDDGAGGGNGKSGGGDSEESEEGGADKEKGEKPSGLLMSQKITLAYAALVGVGGIMGYVKGGSQKSLAAGGISALLLYFVYTQLPVRPAFASSLGLGLSAALLVVMGSRFRRSGKIFPAGVVSLISLIMVAGYSHGILRSSHI</sequence>
<dbReference type="AlphaFoldDB" id="A0A8J5KSM9"/>
<dbReference type="OrthoDB" id="5620at2759"/>
<dbReference type="PANTHER" id="PTHR12668">
    <property type="entry name" value="TRANSMEMBRANE PROTEIN 14, 15"/>
    <property type="match status" value="1"/>
</dbReference>